<sequence length="159" mass="17432">MVMGKYLRRSDDGDCRELVPATASDLKAVAHSTAEKTLKATDSFYIRSSLGNMGHCYGYLCTFECSEPESGLSELDIPDWKHHNLPNLKVGSGGVTTDPGFKSYLRNNQPHPPTVAIATPLLAGHAALPHQRLGPPSSSLEYTKRRRFGPDHETTSLYC</sequence>
<proteinExistence type="predicted"/>
<gene>
    <name evidence="2" type="ORF">Acr_10g0002900</name>
</gene>
<feature type="region of interest" description="Disordered" evidence="1">
    <location>
        <begin position="128"/>
        <end position="159"/>
    </location>
</feature>
<reference evidence="2 3" key="1">
    <citation type="submission" date="2019-07" db="EMBL/GenBank/DDBJ databases">
        <title>De Novo Assembly of kiwifruit Actinidia rufa.</title>
        <authorList>
            <person name="Sugita-Konishi S."/>
            <person name="Sato K."/>
            <person name="Mori E."/>
            <person name="Abe Y."/>
            <person name="Kisaki G."/>
            <person name="Hamano K."/>
            <person name="Suezawa K."/>
            <person name="Otani M."/>
            <person name="Fukuda T."/>
            <person name="Manabe T."/>
            <person name="Gomi K."/>
            <person name="Tabuchi M."/>
            <person name="Akimitsu K."/>
            <person name="Kataoka I."/>
        </authorList>
    </citation>
    <scope>NUCLEOTIDE SEQUENCE [LARGE SCALE GENOMIC DNA]</scope>
    <source>
        <strain evidence="3">cv. Fuchu</strain>
    </source>
</reference>
<keyword evidence="3" id="KW-1185">Reference proteome</keyword>
<dbReference type="Proteomes" id="UP000585474">
    <property type="component" value="Unassembled WGS sequence"/>
</dbReference>
<name>A0A7J0F895_9ERIC</name>
<evidence type="ECO:0000313" key="2">
    <source>
        <dbReference type="EMBL" id="GFY94905.1"/>
    </source>
</evidence>
<dbReference type="EMBL" id="BJWL01000010">
    <property type="protein sequence ID" value="GFY94905.1"/>
    <property type="molecule type" value="Genomic_DNA"/>
</dbReference>
<dbReference type="AlphaFoldDB" id="A0A7J0F895"/>
<feature type="compositionally biased region" description="Basic and acidic residues" evidence="1">
    <location>
        <begin position="148"/>
        <end position="159"/>
    </location>
</feature>
<comment type="caution">
    <text evidence="2">The sequence shown here is derived from an EMBL/GenBank/DDBJ whole genome shotgun (WGS) entry which is preliminary data.</text>
</comment>
<evidence type="ECO:0000256" key="1">
    <source>
        <dbReference type="SAM" id="MobiDB-lite"/>
    </source>
</evidence>
<accession>A0A7J0F895</accession>
<organism evidence="2 3">
    <name type="scientific">Actinidia rufa</name>
    <dbReference type="NCBI Taxonomy" id="165716"/>
    <lineage>
        <taxon>Eukaryota</taxon>
        <taxon>Viridiplantae</taxon>
        <taxon>Streptophyta</taxon>
        <taxon>Embryophyta</taxon>
        <taxon>Tracheophyta</taxon>
        <taxon>Spermatophyta</taxon>
        <taxon>Magnoliopsida</taxon>
        <taxon>eudicotyledons</taxon>
        <taxon>Gunneridae</taxon>
        <taxon>Pentapetalae</taxon>
        <taxon>asterids</taxon>
        <taxon>Ericales</taxon>
        <taxon>Actinidiaceae</taxon>
        <taxon>Actinidia</taxon>
    </lineage>
</organism>
<protein>
    <submittedName>
        <fullName evidence="2">Uncharacterized protein</fullName>
    </submittedName>
</protein>
<evidence type="ECO:0000313" key="3">
    <source>
        <dbReference type="Proteomes" id="UP000585474"/>
    </source>
</evidence>